<keyword evidence="1" id="KW-1133">Transmembrane helix</keyword>
<evidence type="ECO:0000313" key="4">
    <source>
        <dbReference type="Proteomes" id="UP000659654"/>
    </source>
</evidence>
<accession>A0A1I7SBZ0</accession>
<gene>
    <name evidence="2" type="ORF">BXYJ_LOCUS2575</name>
</gene>
<reference evidence="2" key="2">
    <citation type="submission" date="2020-09" db="EMBL/GenBank/DDBJ databases">
        <authorList>
            <person name="Kikuchi T."/>
        </authorList>
    </citation>
    <scope>NUCLEOTIDE SEQUENCE</scope>
    <source>
        <strain evidence="2">Ka4C1</strain>
    </source>
</reference>
<dbReference type="WBParaSite" id="BXY_1054000.1">
    <property type="protein sequence ID" value="BXY_1054000.1"/>
    <property type="gene ID" value="BXY_1054000"/>
</dbReference>
<keyword evidence="4" id="KW-1185">Reference proteome</keyword>
<name>A0A1I7SBZ0_BURXY</name>
<protein>
    <submittedName>
        <fullName evidence="2">(pine wood nematode) hypothetical protein</fullName>
    </submittedName>
</protein>
<reference evidence="5" key="1">
    <citation type="submission" date="2016-11" db="UniProtKB">
        <authorList>
            <consortium name="WormBaseParasite"/>
        </authorList>
    </citation>
    <scope>IDENTIFICATION</scope>
</reference>
<sequence length="295" mass="33494">MSDARPSSRITNAPAKDYIVLRRAKEEIFRIMLRRIPCLTILFINFTILTFMLMAILCITILGMHYRLRIALFNVEEDIIKSKDTFQTFDHCHYNQTPWSYSRNVSASFHMDYCTRGCGPMAYAYRVHEVNTSSLFVAGPHSPIAATVCHPKHEMVNCSSLDTPNVVQGCLHRNITECPGFNGSHFGSEQSSGDYSRHLAKLVSNEDLETLYKGKLMHVNNLILRCPVCVARTAWFRFKDINDACFKPLITLTLGSTYRYALCSEFLVSKTVQCTTTLEITPPYRYTEAASKGLS</sequence>
<organism evidence="3 5">
    <name type="scientific">Bursaphelenchus xylophilus</name>
    <name type="common">Pinewood nematode worm</name>
    <name type="synonym">Aphelenchoides xylophilus</name>
    <dbReference type="NCBI Taxonomy" id="6326"/>
    <lineage>
        <taxon>Eukaryota</taxon>
        <taxon>Metazoa</taxon>
        <taxon>Ecdysozoa</taxon>
        <taxon>Nematoda</taxon>
        <taxon>Chromadorea</taxon>
        <taxon>Rhabditida</taxon>
        <taxon>Tylenchina</taxon>
        <taxon>Tylenchomorpha</taxon>
        <taxon>Aphelenchoidea</taxon>
        <taxon>Aphelenchoididae</taxon>
        <taxon>Bursaphelenchus</taxon>
    </lineage>
</organism>
<dbReference type="Proteomes" id="UP000659654">
    <property type="component" value="Unassembled WGS sequence"/>
</dbReference>
<evidence type="ECO:0000256" key="1">
    <source>
        <dbReference type="SAM" id="Phobius"/>
    </source>
</evidence>
<feature type="transmembrane region" description="Helical" evidence="1">
    <location>
        <begin position="39"/>
        <end position="66"/>
    </location>
</feature>
<dbReference type="Proteomes" id="UP000095284">
    <property type="component" value="Unplaced"/>
</dbReference>
<evidence type="ECO:0000313" key="2">
    <source>
        <dbReference type="EMBL" id="CAD5211731.1"/>
    </source>
</evidence>
<keyword evidence="1" id="KW-0472">Membrane</keyword>
<dbReference type="EMBL" id="CAJFCV020000001">
    <property type="protein sequence ID" value="CAG9089025.1"/>
    <property type="molecule type" value="Genomic_DNA"/>
</dbReference>
<dbReference type="EMBL" id="CAJFDI010000001">
    <property type="protein sequence ID" value="CAD5211731.1"/>
    <property type="molecule type" value="Genomic_DNA"/>
</dbReference>
<proteinExistence type="predicted"/>
<dbReference type="OrthoDB" id="10499629at2759"/>
<evidence type="ECO:0000313" key="3">
    <source>
        <dbReference type="Proteomes" id="UP000095284"/>
    </source>
</evidence>
<keyword evidence="1" id="KW-0812">Transmembrane</keyword>
<dbReference type="AlphaFoldDB" id="A0A1I7SBZ0"/>
<evidence type="ECO:0000313" key="5">
    <source>
        <dbReference type="WBParaSite" id="BXY_1054000.1"/>
    </source>
</evidence>
<dbReference type="Proteomes" id="UP000582659">
    <property type="component" value="Unassembled WGS sequence"/>
</dbReference>